<evidence type="ECO:0000313" key="6">
    <source>
        <dbReference type="Proteomes" id="UP000319576"/>
    </source>
</evidence>
<dbReference type="EMBL" id="CP036273">
    <property type="protein sequence ID" value="QDU20527.1"/>
    <property type="molecule type" value="Genomic_DNA"/>
</dbReference>
<gene>
    <name evidence="5" type="primary">yncA_1</name>
    <name evidence="5" type="ORF">ETAA1_24800</name>
</gene>
<dbReference type="InterPro" id="IPR016181">
    <property type="entry name" value="Acyl_CoA_acyltransferase"/>
</dbReference>
<dbReference type="InterPro" id="IPR000182">
    <property type="entry name" value="GNAT_dom"/>
</dbReference>
<dbReference type="GO" id="GO:0008080">
    <property type="term" value="F:N-acetyltransferase activity"/>
    <property type="evidence" value="ECO:0007669"/>
    <property type="project" value="UniProtKB-ARBA"/>
</dbReference>
<dbReference type="AlphaFoldDB" id="A0A517XSP4"/>
<evidence type="ECO:0000259" key="4">
    <source>
        <dbReference type="PROSITE" id="PS51186"/>
    </source>
</evidence>
<accession>A0A517XSP4</accession>
<sequence length="157" mass="17318">MIRPATPADLPVIAQLIRELAKYERVADKVVLDEAKLGEHLFGARPYAEVLVAEDAGAVVGLALFFHNYSTFGGRPGIYLEDLFVRPEFRGKGLGKGLLLALARLAVERDCCKVEWSVLNWNEPSIRFYESLGAKPQDEWTVYRLDAAAITRLGGAG</sequence>
<feature type="domain" description="N-acetyltransferase" evidence="4">
    <location>
        <begin position="1"/>
        <end position="155"/>
    </location>
</feature>
<dbReference type="SUPFAM" id="SSF55729">
    <property type="entry name" value="Acyl-CoA N-acyltransferases (Nat)"/>
    <property type="match status" value="1"/>
</dbReference>
<evidence type="ECO:0000256" key="3">
    <source>
        <dbReference type="ARBA" id="ARBA00023315"/>
    </source>
</evidence>
<evidence type="ECO:0000313" key="5">
    <source>
        <dbReference type="EMBL" id="QDU20527.1"/>
    </source>
</evidence>
<reference evidence="5 6" key="1">
    <citation type="submission" date="2019-02" db="EMBL/GenBank/DDBJ databases">
        <title>Deep-cultivation of Planctomycetes and their phenomic and genomic characterization uncovers novel biology.</title>
        <authorList>
            <person name="Wiegand S."/>
            <person name="Jogler M."/>
            <person name="Boedeker C."/>
            <person name="Pinto D."/>
            <person name="Vollmers J."/>
            <person name="Rivas-Marin E."/>
            <person name="Kohn T."/>
            <person name="Peeters S.H."/>
            <person name="Heuer A."/>
            <person name="Rast P."/>
            <person name="Oberbeckmann S."/>
            <person name="Bunk B."/>
            <person name="Jeske O."/>
            <person name="Meyerdierks A."/>
            <person name="Storesund J.E."/>
            <person name="Kallscheuer N."/>
            <person name="Luecker S."/>
            <person name="Lage O.M."/>
            <person name="Pohl T."/>
            <person name="Merkel B.J."/>
            <person name="Hornburger P."/>
            <person name="Mueller R.-W."/>
            <person name="Bruemmer F."/>
            <person name="Labrenz M."/>
            <person name="Spormann A.M."/>
            <person name="Op den Camp H."/>
            <person name="Overmann J."/>
            <person name="Amann R."/>
            <person name="Jetten M.S.M."/>
            <person name="Mascher T."/>
            <person name="Medema M.H."/>
            <person name="Devos D.P."/>
            <person name="Kaster A.-K."/>
            <person name="Ovreas L."/>
            <person name="Rohde M."/>
            <person name="Galperin M.Y."/>
            <person name="Jogler C."/>
        </authorList>
    </citation>
    <scope>NUCLEOTIDE SEQUENCE [LARGE SCALE GENOMIC DNA]</scope>
    <source>
        <strain evidence="5 6">ETA_A1</strain>
    </source>
</reference>
<dbReference type="PANTHER" id="PTHR10545:SF29">
    <property type="entry name" value="GH14572P-RELATED"/>
    <property type="match status" value="1"/>
</dbReference>
<dbReference type="EC" id="2.3.1.-" evidence="5"/>
<keyword evidence="3 5" id="KW-0012">Acyltransferase</keyword>
<proteinExistence type="inferred from homology"/>
<dbReference type="Pfam" id="PF00583">
    <property type="entry name" value="Acetyltransf_1"/>
    <property type="match status" value="1"/>
</dbReference>
<dbReference type="Proteomes" id="UP000319576">
    <property type="component" value="Chromosome"/>
</dbReference>
<dbReference type="Gene3D" id="3.40.630.30">
    <property type="match status" value="1"/>
</dbReference>
<protein>
    <submittedName>
        <fullName evidence="5">N-acyltransferase YncA</fullName>
        <ecNumber evidence="5">2.3.1.-</ecNumber>
    </submittedName>
</protein>
<dbReference type="PROSITE" id="PS51186">
    <property type="entry name" value="GNAT"/>
    <property type="match status" value="1"/>
</dbReference>
<dbReference type="PANTHER" id="PTHR10545">
    <property type="entry name" value="DIAMINE N-ACETYLTRANSFERASE"/>
    <property type="match status" value="1"/>
</dbReference>
<keyword evidence="6" id="KW-1185">Reference proteome</keyword>
<dbReference type="CDD" id="cd04301">
    <property type="entry name" value="NAT_SF"/>
    <property type="match status" value="1"/>
</dbReference>
<organism evidence="5 6">
    <name type="scientific">Urbifossiella limnaea</name>
    <dbReference type="NCBI Taxonomy" id="2528023"/>
    <lineage>
        <taxon>Bacteria</taxon>
        <taxon>Pseudomonadati</taxon>
        <taxon>Planctomycetota</taxon>
        <taxon>Planctomycetia</taxon>
        <taxon>Gemmatales</taxon>
        <taxon>Gemmataceae</taxon>
        <taxon>Urbifossiella</taxon>
    </lineage>
</organism>
<dbReference type="RefSeq" id="WP_145238227.1">
    <property type="nucleotide sequence ID" value="NZ_CP036273.1"/>
</dbReference>
<dbReference type="OrthoDB" id="9792929at2"/>
<dbReference type="KEGG" id="uli:ETAA1_24800"/>
<evidence type="ECO:0000256" key="1">
    <source>
        <dbReference type="ARBA" id="ARBA00008694"/>
    </source>
</evidence>
<keyword evidence="2 5" id="KW-0808">Transferase</keyword>
<name>A0A517XSP4_9BACT</name>
<comment type="similarity">
    <text evidence="1">Belongs to the acetyltransferase family.</text>
</comment>
<evidence type="ECO:0000256" key="2">
    <source>
        <dbReference type="ARBA" id="ARBA00022679"/>
    </source>
</evidence>
<dbReference type="FunFam" id="3.40.630.30:FF:000064">
    <property type="entry name" value="GNAT family acetyltransferase"/>
    <property type="match status" value="1"/>
</dbReference>
<dbReference type="InterPro" id="IPR051016">
    <property type="entry name" value="Diverse_Substrate_AcTransf"/>
</dbReference>